<dbReference type="InterPro" id="IPR039542">
    <property type="entry name" value="Erv_N"/>
</dbReference>
<keyword evidence="2 5" id="KW-0812">Transmembrane</keyword>
<dbReference type="InterPro" id="IPR012936">
    <property type="entry name" value="Erv_C"/>
</dbReference>
<evidence type="ECO:0000259" key="6">
    <source>
        <dbReference type="Pfam" id="PF07970"/>
    </source>
</evidence>
<dbReference type="AlphaFoldDB" id="A0A0L0D923"/>
<protein>
    <submittedName>
        <fullName evidence="8">Endoplasmic reticulum-Golgi intermediate compartment protein 3</fullName>
    </submittedName>
</protein>
<dbReference type="GO" id="GO:0030134">
    <property type="term" value="C:COPII-coated ER to Golgi transport vesicle"/>
    <property type="evidence" value="ECO:0007669"/>
    <property type="project" value="TreeGrafter"/>
</dbReference>
<evidence type="ECO:0000259" key="7">
    <source>
        <dbReference type="Pfam" id="PF13850"/>
    </source>
</evidence>
<evidence type="ECO:0000256" key="3">
    <source>
        <dbReference type="ARBA" id="ARBA00022989"/>
    </source>
</evidence>
<evidence type="ECO:0000256" key="4">
    <source>
        <dbReference type="ARBA" id="ARBA00023136"/>
    </source>
</evidence>
<feature type="transmembrane region" description="Helical" evidence="5">
    <location>
        <begin position="388"/>
        <end position="408"/>
    </location>
</feature>
<dbReference type="OMA" id="QRHEGCR"/>
<dbReference type="GO" id="GO:0005783">
    <property type="term" value="C:endoplasmic reticulum"/>
    <property type="evidence" value="ECO:0007669"/>
    <property type="project" value="TreeGrafter"/>
</dbReference>
<dbReference type="Proteomes" id="UP000054408">
    <property type="component" value="Unassembled WGS sequence"/>
</dbReference>
<dbReference type="EMBL" id="GL349448">
    <property type="protein sequence ID" value="KNC47798.1"/>
    <property type="molecule type" value="Genomic_DNA"/>
</dbReference>
<dbReference type="InterPro" id="IPR045888">
    <property type="entry name" value="Erv"/>
</dbReference>
<dbReference type="STRING" id="461836.A0A0L0D923"/>
<dbReference type="Pfam" id="PF13850">
    <property type="entry name" value="ERGIC_N"/>
    <property type="match status" value="1"/>
</dbReference>
<dbReference type="GO" id="GO:0016020">
    <property type="term" value="C:membrane"/>
    <property type="evidence" value="ECO:0007669"/>
    <property type="project" value="UniProtKB-SubCell"/>
</dbReference>
<feature type="domain" description="Endoplasmic reticulum vesicle transporter C-terminal" evidence="6">
    <location>
        <begin position="235"/>
        <end position="400"/>
    </location>
</feature>
<keyword evidence="3 5" id="KW-1133">Transmembrane helix</keyword>
<evidence type="ECO:0000313" key="8">
    <source>
        <dbReference type="EMBL" id="KNC47798.1"/>
    </source>
</evidence>
<dbReference type="eggNOG" id="KOG2667">
    <property type="taxonomic scope" value="Eukaryota"/>
</dbReference>
<dbReference type="PANTHER" id="PTHR10984:SF30">
    <property type="entry name" value="ENDOPLASMIC RETICULUM-GOLGI INTERMEDIATE COMPARTMENT PROTEIN 2"/>
    <property type="match status" value="1"/>
</dbReference>
<keyword evidence="9" id="KW-1185">Reference proteome</keyword>
<proteinExistence type="predicted"/>
<dbReference type="Pfam" id="PF07970">
    <property type="entry name" value="COPIIcoated_ERV"/>
    <property type="match status" value="1"/>
</dbReference>
<reference evidence="8 9" key="1">
    <citation type="submission" date="2010-05" db="EMBL/GenBank/DDBJ databases">
        <title>The Genome Sequence of Thecamonas trahens ATCC 50062.</title>
        <authorList>
            <consortium name="The Broad Institute Genome Sequencing Platform"/>
            <person name="Russ C."/>
            <person name="Cuomo C."/>
            <person name="Shea T."/>
            <person name="Young S.K."/>
            <person name="Zeng Q."/>
            <person name="Koehrsen M."/>
            <person name="Haas B."/>
            <person name="Borodovsky M."/>
            <person name="Guigo R."/>
            <person name="Alvarado L."/>
            <person name="Berlin A."/>
            <person name="Bochicchio J."/>
            <person name="Borenstein D."/>
            <person name="Chapman S."/>
            <person name="Chen Z."/>
            <person name="Freedman E."/>
            <person name="Gellesch M."/>
            <person name="Goldberg J."/>
            <person name="Griggs A."/>
            <person name="Gujja S."/>
            <person name="Heilman E."/>
            <person name="Heiman D."/>
            <person name="Hepburn T."/>
            <person name="Howarth C."/>
            <person name="Jen D."/>
            <person name="Larson L."/>
            <person name="Mehta T."/>
            <person name="Park D."/>
            <person name="Pearson M."/>
            <person name="Roberts A."/>
            <person name="Saif S."/>
            <person name="Shenoy N."/>
            <person name="Sisk P."/>
            <person name="Stolte C."/>
            <person name="Sykes S."/>
            <person name="Thomson T."/>
            <person name="Walk T."/>
            <person name="White J."/>
            <person name="Yandava C."/>
            <person name="Burger G."/>
            <person name="Gray M.W."/>
            <person name="Holland P.W.H."/>
            <person name="King N."/>
            <person name="Lang F.B.F."/>
            <person name="Roger A.J."/>
            <person name="Ruiz-Trillo I."/>
            <person name="Lander E."/>
            <person name="Nusbaum C."/>
        </authorList>
    </citation>
    <scope>NUCLEOTIDE SEQUENCE [LARGE SCALE GENOMIC DNA]</scope>
    <source>
        <strain evidence="8 9">ATCC 50062</strain>
    </source>
</reference>
<dbReference type="RefSeq" id="XP_013759276.1">
    <property type="nucleotide sequence ID" value="XM_013903822.1"/>
</dbReference>
<comment type="subcellular location">
    <subcellularLocation>
        <location evidence="1">Membrane</location>
    </subcellularLocation>
</comment>
<dbReference type="GO" id="GO:0006890">
    <property type="term" value="P:retrograde vesicle-mediated transport, Golgi to endoplasmic reticulum"/>
    <property type="evidence" value="ECO:0007669"/>
    <property type="project" value="TreeGrafter"/>
</dbReference>
<evidence type="ECO:0000256" key="2">
    <source>
        <dbReference type="ARBA" id="ARBA00022692"/>
    </source>
</evidence>
<evidence type="ECO:0000256" key="1">
    <source>
        <dbReference type="ARBA" id="ARBA00004370"/>
    </source>
</evidence>
<evidence type="ECO:0000313" key="9">
    <source>
        <dbReference type="Proteomes" id="UP000054408"/>
    </source>
</evidence>
<evidence type="ECO:0000256" key="5">
    <source>
        <dbReference type="SAM" id="Phobius"/>
    </source>
</evidence>
<gene>
    <name evidence="8" type="ORF">AMSG_04026</name>
</gene>
<sequence length="424" mass="45933">MVVLRALKALDAYPKTLPDAKAHSKTGGALTLVVVVLTLWLFSSATVEYLSGTTVYDAAVDTERTAHQQVVINLDMTIATRCEFLSADVVDVTGAHDGDGMHELQHQPVKWAVDVPSADKVDSFWKTQKSALLQLHDVIRLAGIRMPLAGLPVAASEKVGGKPPSLAEIVRKSATGHEAEGEAHKLPLVAIDKKSSNSSQLVKPDSKPTPDDIANLRRQVDGNVLPTAHVDASFNACRLFGHLTVSKVRGNFHITAGRSIERGGGHVHDMHSVPAGALNFTHRIHRLSFGENFPGIVAPADTLVYHTTHSLQMYQYFVKVVPTLYKASAADVVDTNQYSLTANSRAIDHSRGQHGMPGIFFNYEFEPVRITVSETYSTFLHFITRCCAIIGGVYAVSGMLVTAINALLDSVAVKLGHRRGILKL</sequence>
<name>A0A0L0D923_THETB</name>
<dbReference type="PANTHER" id="PTHR10984">
    <property type="entry name" value="ENDOPLASMIC RETICULUM-GOLGI INTERMEDIATE COMPARTMENT PROTEIN"/>
    <property type="match status" value="1"/>
</dbReference>
<dbReference type="GeneID" id="25563591"/>
<dbReference type="OrthoDB" id="270930at2759"/>
<organism evidence="8 9">
    <name type="scientific">Thecamonas trahens ATCC 50062</name>
    <dbReference type="NCBI Taxonomy" id="461836"/>
    <lineage>
        <taxon>Eukaryota</taxon>
        <taxon>Apusozoa</taxon>
        <taxon>Apusomonadida</taxon>
        <taxon>Apusomonadidae</taxon>
        <taxon>Thecamonas</taxon>
    </lineage>
</organism>
<dbReference type="GO" id="GO:0006888">
    <property type="term" value="P:endoplasmic reticulum to Golgi vesicle-mediated transport"/>
    <property type="evidence" value="ECO:0007669"/>
    <property type="project" value="TreeGrafter"/>
</dbReference>
<keyword evidence="4 5" id="KW-0472">Membrane</keyword>
<accession>A0A0L0D923</accession>
<feature type="domain" description="Endoplasmic reticulum vesicle transporter N-terminal" evidence="7">
    <location>
        <begin position="7"/>
        <end position="96"/>
    </location>
</feature>